<evidence type="ECO:0000256" key="3">
    <source>
        <dbReference type="ARBA" id="ARBA00022989"/>
    </source>
</evidence>
<keyword evidence="5" id="KW-0811">Translocation</keyword>
<dbReference type="GO" id="GO:0033281">
    <property type="term" value="C:TAT protein transport complex"/>
    <property type="evidence" value="ECO:0007669"/>
    <property type="project" value="UniProtKB-UniRule"/>
</dbReference>
<comment type="similarity">
    <text evidence="5">Belongs to the TatC family.</text>
</comment>
<reference evidence="6" key="1">
    <citation type="submission" date="2021-02" db="EMBL/GenBank/DDBJ databases">
        <authorList>
            <person name="Han P."/>
        </authorList>
    </citation>
    <scope>NUCLEOTIDE SEQUENCE</scope>
    <source>
        <strain evidence="6">Candidatus Nitrosotenuis uzonensis 5A</strain>
    </source>
</reference>
<dbReference type="InterPro" id="IPR002033">
    <property type="entry name" value="TatC"/>
</dbReference>
<feature type="transmembrane region" description="Helical" evidence="5">
    <location>
        <begin position="233"/>
        <end position="253"/>
    </location>
</feature>
<evidence type="ECO:0000256" key="5">
    <source>
        <dbReference type="HAMAP-Rule" id="MF_00902"/>
    </source>
</evidence>
<dbReference type="GO" id="GO:0009977">
    <property type="term" value="F:proton motive force dependent protein transmembrane transporter activity"/>
    <property type="evidence" value="ECO:0007669"/>
    <property type="project" value="TreeGrafter"/>
</dbReference>
<gene>
    <name evidence="5 6" type="primary">tatC</name>
    <name evidence="6" type="ORF">NUZ5A_50975</name>
</gene>
<comment type="caution">
    <text evidence="6">The sequence shown here is derived from an EMBL/GenBank/DDBJ whole genome shotgun (WGS) entry which is preliminary data.</text>
</comment>
<comment type="subcellular location">
    <subcellularLocation>
        <location evidence="5">Cell membrane</location>
        <topology evidence="5">Multi-pass membrane protein</topology>
    </subcellularLocation>
    <subcellularLocation>
        <location evidence="1">Membrane</location>
        <topology evidence="1">Multi-pass membrane protein</topology>
    </subcellularLocation>
</comment>
<dbReference type="PRINTS" id="PR01840">
    <property type="entry name" value="TATCFAMILY"/>
</dbReference>
<evidence type="ECO:0000313" key="7">
    <source>
        <dbReference type="Proteomes" id="UP000655759"/>
    </source>
</evidence>
<accession>A0A812F8W4</accession>
<feature type="transmembrane region" description="Helical" evidence="5">
    <location>
        <begin position="127"/>
        <end position="156"/>
    </location>
</feature>
<sequence>MSELQGIYAHLAELRSRIIRIVIALGIIITFMLTFKLAPVVVGGITLYYPTPEPLHNMAAQITNYMKETLVPQNVQLIQTAPGQAFYAQVYIAALVGLVVSMPIIVRELTSFIKPALSESEVHAVRSIALPAIALFVTGAIFAYLTVIPFMLDFLYQYGESSGLVTFLNVMDFVTFVLQFLLAFGVAFQLPLIMYAATASGITDVQFWRRNIRYAFVILVIVGAIVTPDGSGVTMWFISGPMIGLYVVGMFLLERRERNTRRLKSEDTPKNK</sequence>
<dbReference type="HAMAP" id="MF_00902">
    <property type="entry name" value="TatC"/>
    <property type="match status" value="1"/>
</dbReference>
<evidence type="ECO:0000256" key="4">
    <source>
        <dbReference type="ARBA" id="ARBA00023136"/>
    </source>
</evidence>
<dbReference type="AlphaFoldDB" id="A0A812F8W4"/>
<organism evidence="6 7">
    <name type="scientific">Candidatus Nitrosotenuis uzonensis</name>
    <dbReference type="NCBI Taxonomy" id="1407055"/>
    <lineage>
        <taxon>Archaea</taxon>
        <taxon>Nitrososphaerota</taxon>
        <taxon>Candidatus Nitrosotenuis</taxon>
    </lineage>
</organism>
<comment type="function">
    <text evidence="5">Part of the twin-arginine translocation (Tat) system that transports large folded proteins containing a characteristic twin-arginine motif in their signal peptide across membranes.</text>
</comment>
<name>A0A812F8W4_9ARCH</name>
<dbReference type="PANTHER" id="PTHR30371">
    <property type="entry name" value="SEC-INDEPENDENT PROTEIN TRANSLOCASE PROTEIN TATC"/>
    <property type="match status" value="1"/>
</dbReference>
<proteinExistence type="inferred from homology"/>
<dbReference type="GO" id="GO:0065002">
    <property type="term" value="P:intracellular protein transmembrane transport"/>
    <property type="evidence" value="ECO:0007669"/>
    <property type="project" value="TreeGrafter"/>
</dbReference>
<feature type="transmembrane region" description="Helical" evidence="5">
    <location>
        <begin position="176"/>
        <end position="199"/>
    </location>
</feature>
<evidence type="ECO:0000256" key="1">
    <source>
        <dbReference type="ARBA" id="ARBA00004141"/>
    </source>
</evidence>
<feature type="transmembrane region" description="Helical" evidence="5">
    <location>
        <begin position="211"/>
        <end position="227"/>
    </location>
</feature>
<keyword evidence="5" id="KW-1003">Cell membrane</keyword>
<dbReference type="Proteomes" id="UP000655759">
    <property type="component" value="Unassembled WGS sequence"/>
</dbReference>
<comment type="subunit">
    <text evidence="5">Forms a complex with TatA.</text>
</comment>
<evidence type="ECO:0000313" key="6">
    <source>
        <dbReference type="EMBL" id="CAE6500072.1"/>
    </source>
</evidence>
<dbReference type="EMBL" id="CAJNAQ010000005">
    <property type="protein sequence ID" value="CAE6500072.1"/>
    <property type="molecule type" value="Genomic_DNA"/>
</dbReference>
<feature type="transmembrane region" description="Helical" evidence="5">
    <location>
        <begin position="86"/>
        <end position="106"/>
    </location>
</feature>
<keyword evidence="2 5" id="KW-0812">Transmembrane</keyword>
<protein>
    <recommendedName>
        <fullName evidence="5">Sec-independent protein translocase protein TatC</fullName>
    </recommendedName>
</protein>
<keyword evidence="3 5" id="KW-1133">Transmembrane helix</keyword>
<dbReference type="Pfam" id="PF00902">
    <property type="entry name" value="TatC"/>
    <property type="match status" value="1"/>
</dbReference>
<dbReference type="NCBIfam" id="TIGR00945">
    <property type="entry name" value="tatC"/>
    <property type="match status" value="1"/>
</dbReference>
<dbReference type="GO" id="GO:0043953">
    <property type="term" value="P:protein transport by the Tat complex"/>
    <property type="evidence" value="ECO:0007669"/>
    <property type="project" value="UniProtKB-UniRule"/>
</dbReference>
<dbReference type="PANTHER" id="PTHR30371:SF0">
    <property type="entry name" value="SEC-INDEPENDENT PROTEIN TRANSLOCASE PROTEIN TATC, CHLOROPLASTIC-RELATED"/>
    <property type="match status" value="1"/>
</dbReference>
<keyword evidence="5" id="KW-0653">Protein transport</keyword>
<keyword evidence="4 5" id="KW-0472">Membrane</keyword>
<keyword evidence="5" id="KW-0813">Transport</keyword>
<evidence type="ECO:0000256" key="2">
    <source>
        <dbReference type="ARBA" id="ARBA00022692"/>
    </source>
</evidence>
<dbReference type="RefSeq" id="WP_205100225.1">
    <property type="nucleotide sequence ID" value="NZ_CAJNAQ010000005.1"/>
</dbReference>
<feature type="transmembrane region" description="Helical" evidence="5">
    <location>
        <begin position="21"/>
        <end position="49"/>
    </location>
</feature>